<comment type="similarity">
    <text evidence="2 10">Belongs to the mitochondrial carrier (TC 2.A.29) family.</text>
</comment>
<dbReference type="GO" id="GO:0000064">
    <property type="term" value="F:L-ornithine transmembrane transporter activity"/>
    <property type="evidence" value="ECO:0000318"/>
    <property type="project" value="GO_Central"/>
</dbReference>
<accession>D8SPI8</accession>
<dbReference type="InParanoid" id="D8SPI8"/>
<dbReference type="SUPFAM" id="SSF103506">
    <property type="entry name" value="Mitochondrial carrier"/>
    <property type="match status" value="1"/>
</dbReference>
<dbReference type="GO" id="GO:1990575">
    <property type="term" value="P:mitochondrial L-ornithine transmembrane transport"/>
    <property type="evidence" value="ECO:0000318"/>
    <property type="project" value="GO_Central"/>
</dbReference>
<keyword evidence="12" id="KW-1185">Reference proteome</keyword>
<keyword evidence="7" id="KW-0496">Mitochondrion</keyword>
<evidence type="ECO:0000313" key="11">
    <source>
        <dbReference type="EMBL" id="EFJ13788.1"/>
    </source>
</evidence>
<comment type="subcellular location">
    <subcellularLocation>
        <location evidence="1">Mitochondrion membrane</location>
        <topology evidence="1">Multi-pass membrane protein</topology>
    </subcellularLocation>
</comment>
<dbReference type="InterPro" id="IPR050567">
    <property type="entry name" value="Mitochondrial_Carrier"/>
</dbReference>
<dbReference type="HOGENOM" id="CLU_015166_16_6_1"/>
<dbReference type="KEGG" id="smo:SELMODRAFT_157175"/>
<evidence type="ECO:0000256" key="9">
    <source>
        <dbReference type="PROSITE-ProRule" id="PRU00282"/>
    </source>
</evidence>
<evidence type="ECO:0000256" key="7">
    <source>
        <dbReference type="ARBA" id="ARBA00023128"/>
    </source>
</evidence>
<proteinExistence type="inferred from homology"/>
<feature type="repeat" description="Solcar" evidence="9">
    <location>
        <begin position="142"/>
        <end position="232"/>
    </location>
</feature>
<dbReference type="PANTHER" id="PTHR45624:SF15">
    <property type="entry name" value="MITOCHONDRIAL ARGININE TRANSPORTER BAC1"/>
    <property type="match status" value="1"/>
</dbReference>
<evidence type="ECO:0000256" key="10">
    <source>
        <dbReference type="RuleBase" id="RU000488"/>
    </source>
</evidence>
<dbReference type="STRING" id="88036.D8SPI8"/>
<evidence type="ECO:0000256" key="1">
    <source>
        <dbReference type="ARBA" id="ARBA00004225"/>
    </source>
</evidence>
<dbReference type="PANTHER" id="PTHR45624">
    <property type="entry name" value="MITOCHONDRIAL BASIC AMINO ACIDS TRANSPORTER-RELATED"/>
    <property type="match status" value="1"/>
</dbReference>
<dbReference type="FunCoup" id="D8SPI8">
    <property type="interactions" value="301"/>
</dbReference>
<feature type="repeat" description="Solcar" evidence="9">
    <location>
        <begin position="29"/>
        <end position="121"/>
    </location>
</feature>
<dbReference type="InterPro" id="IPR018108">
    <property type="entry name" value="MCP_transmembrane"/>
</dbReference>
<dbReference type="AlphaFoldDB" id="D8SPI8"/>
<organism evidence="12">
    <name type="scientific">Selaginella moellendorffii</name>
    <name type="common">Spikemoss</name>
    <dbReference type="NCBI Taxonomy" id="88036"/>
    <lineage>
        <taxon>Eukaryota</taxon>
        <taxon>Viridiplantae</taxon>
        <taxon>Streptophyta</taxon>
        <taxon>Embryophyta</taxon>
        <taxon>Tracheophyta</taxon>
        <taxon>Lycopodiopsida</taxon>
        <taxon>Selaginellales</taxon>
        <taxon>Selaginellaceae</taxon>
        <taxon>Selaginella</taxon>
    </lineage>
</organism>
<dbReference type="GO" id="GO:0031966">
    <property type="term" value="C:mitochondrial membrane"/>
    <property type="evidence" value="ECO:0007669"/>
    <property type="project" value="UniProtKB-SubCell"/>
</dbReference>
<keyword evidence="6" id="KW-1133">Transmembrane helix</keyword>
<evidence type="ECO:0000256" key="2">
    <source>
        <dbReference type="ARBA" id="ARBA00006375"/>
    </source>
</evidence>
<keyword evidence="3 10" id="KW-0813">Transport</keyword>
<dbReference type="InterPro" id="IPR023395">
    <property type="entry name" value="MCP_dom_sf"/>
</dbReference>
<dbReference type="Proteomes" id="UP000001514">
    <property type="component" value="Unassembled WGS sequence"/>
</dbReference>
<dbReference type="EMBL" id="GL377631">
    <property type="protein sequence ID" value="EFJ13788.1"/>
    <property type="molecule type" value="Genomic_DNA"/>
</dbReference>
<evidence type="ECO:0000256" key="5">
    <source>
        <dbReference type="ARBA" id="ARBA00022737"/>
    </source>
</evidence>
<dbReference type="PROSITE" id="PS50920">
    <property type="entry name" value="SOLCAR"/>
    <property type="match status" value="2"/>
</dbReference>
<sequence length="246" mass="26496">MAVEGSLLFGIYSQTKARLQGGEAAARTPNLSTVLPSAAFGGGMISLILCPTELVKCRLQVQEKGSSSKELRRYSGPLDCAKKTIHAGGVPGLFRGLSATFFRECVGNMCFFATYETSRSFMLSHLSKETSLSSRLQASSFSQTLFEAVVGIVSGGVSGMAFWVAVLPFDVAKTRIQTALDLSESRSLLFNLRKIRRELGFRGLYTGLGPTLVRAFPANAAAIVTWELTAKLLGSRQLHTLESSLV</sequence>
<dbReference type="eggNOG" id="KOG0758">
    <property type="taxonomic scope" value="Eukaryota"/>
</dbReference>
<name>D8SPI8_SELML</name>
<dbReference type="OrthoDB" id="14252at2759"/>
<dbReference type="Gene3D" id="1.50.40.10">
    <property type="entry name" value="Mitochondrial carrier domain"/>
    <property type="match status" value="1"/>
</dbReference>
<evidence type="ECO:0000256" key="8">
    <source>
        <dbReference type="ARBA" id="ARBA00023136"/>
    </source>
</evidence>
<protein>
    <submittedName>
        <fullName evidence="11">Uncharacterized protein</fullName>
    </submittedName>
</protein>
<evidence type="ECO:0000313" key="12">
    <source>
        <dbReference type="Proteomes" id="UP000001514"/>
    </source>
</evidence>
<keyword evidence="8 9" id="KW-0472">Membrane</keyword>
<evidence type="ECO:0000256" key="3">
    <source>
        <dbReference type="ARBA" id="ARBA00022448"/>
    </source>
</evidence>
<keyword evidence="4 9" id="KW-0812">Transmembrane</keyword>
<evidence type="ECO:0000256" key="4">
    <source>
        <dbReference type="ARBA" id="ARBA00022692"/>
    </source>
</evidence>
<dbReference type="Gramene" id="EFJ13788">
    <property type="protein sequence ID" value="EFJ13788"/>
    <property type="gene ID" value="SELMODRAFT_157175"/>
</dbReference>
<dbReference type="OMA" id="PIDCFRQ"/>
<keyword evidence="5" id="KW-0677">Repeat</keyword>
<gene>
    <name evidence="11" type="ORF">SELMODRAFT_157175</name>
</gene>
<reference evidence="11 12" key="1">
    <citation type="journal article" date="2011" name="Science">
        <title>The Selaginella genome identifies genetic changes associated with the evolution of vascular plants.</title>
        <authorList>
            <person name="Banks J.A."/>
            <person name="Nishiyama T."/>
            <person name="Hasebe M."/>
            <person name="Bowman J.L."/>
            <person name="Gribskov M."/>
            <person name="dePamphilis C."/>
            <person name="Albert V.A."/>
            <person name="Aono N."/>
            <person name="Aoyama T."/>
            <person name="Ambrose B.A."/>
            <person name="Ashton N.W."/>
            <person name="Axtell M.J."/>
            <person name="Barker E."/>
            <person name="Barker M.S."/>
            <person name="Bennetzen J.L."/>
            <person name="Bonawitz N.D."/>
            <person name="Chapple C."/>
            <person name="Cheng C."/>
            <person name="Correa L.G."/>
            <person name="Dacre M."/>
            <person name="DeBarry J."/>
            <person name="Dreyer I."/>
            <person name="Elias M."/>
            <person name="Engstrom E.M."/>
            <person name="Estelle M."/>
            <person name="Feng L."/>
            <person name="Finet C."/>
            <person name="Floyd S.K."/>
            <person name="Frommer W.B."/>
            <person name="Fujita T."/>
            <person name="Gramzow L."/>
            <person name="Gutensohn M."/>
            <person name="Harholt J."/>
            <person name="Hattori M."/>
            <person name="Heyl A."/>
            <person name="Hirai T."/>
            <person name="Hiwatashi Y."/>
            <person name="Ishikawa M."/>
            <person name="Iwata M."/>
            <person name="Karol K.G."/>
            <person name="Koehler B."/>
            <person name="Kolukisaoglu U."/>
            <person name="Kubo M."/>
            <person name="Kurata T."/>
            <person name="Lalonde S."/>
            <person name="Li K."/>
            <person name="Li Y."/>
            <person name="Litt A."/>
            <person name="Lyons E."/>
            <person name="Manning G."/>
            <person name="Maruyama T."/>
            <person name="Michael T.P."/>
            <person name="Mikami K."/>
            <person name="Miyazaki S."/>
            <person name="Morinaga S."/>
            <person name="Murata T."/>
            <person name="Mueller-Roeber B."/>
            <person name="Nelson D.R."/>
            <person name="Obara M."/>
            <person name="Oguri Y."/>
            <person name="Olmstead R.G."/>
            <person name="Onodera N."/>
            <person name="Petersen B.L."/>
            <person name="Pils B."/>
            <person name="Prigge M."/>
            <person name="Rensing S.A."/>
            <person name="Riano-Pachon D.M."/>
            <person name="Roberts A.W."/>
            <person name="Sato Y."/>
            <person name="Scheller H.V."/>
            <person name="Schulz B."/>
            <person name="Schulz C."/>
            <person name="Shakirov E.V."/>
            <person name="Shibagaki N."/>
            <person name="Shinohara N."/>
            <person name="Shippen D.E."/>
            <person name="Soerensen I."/>
            <person name="Sotooka R."/>
            <person name="Sugimoto N."/>
            <person name="Sugita M."/>
            <person name="Sumikawa N."/>
            <person name="Tanurdzic M."/>
            <person name="Theissen G."/>
            <person name="Ulvskov P."/>
            <person name="Wakazuki S."/>
            <person name="Weng J.K."/>
            <person name="Willats W.W."/>
            <person name="Wipf D."/>
            <person name="Wolf P.G."/>
            <person name="Yang L."/>
            <person name="Zimmer A.D."/>
            <person name="Zhu Q."/>
            <person name="Mitros T."/>
            <person name="Hellsten U."/>
            <person name="Loque D."/>
            <person name="Otillar R."/>
            <person name="Salamov A."/>
            <person name="Schmutz J."/>
            <person name="Shapiro H."/>
            <person name="Lindquist E."/>
            <person name="Lucas S."/>
            <person name="Rokhsar D."/>
            <person name="Grigoriev I.V."/>
        </authorList>
    </citation>
    <scope>NUCLEOTIDE SEQUENCE [LARGE SCALE GENOMIC DNA]</scope>
</reference>
<dbReference type="Pfam" id="PF00153">
    <property type="entry name" value="Mito_carr"/>
    <property type="match status" value="2"/>
</dbReference>
<evidence type="ECO:0000256" key="6">
    <source>
        <dbReference type="ARBA" id="ARBA00022989"/>
    </source>
</evidence>